<dbReference type="Pfam" id="PF20645">
    <property type="entry name" value="Rrn7_cyclin_C"/>
    <property type="match status" value="1"/>
</dbReference>
<evidence type="ECO:0000256" key="6">
    <source>
        <dbReference type="ARBA" id="ARBA00023015"/>
    </source>
</evidence>
<evidence type="ECO:0000256" key="8">
    <source>
        <dbReference type="ARBA" id="ARBA00023163"/>
    </source>
</evidence>
<keyword evidence="9" id="KW-0539">Nucleus</keyword>
<evidence type="ECO:0000313" key="13">
    <source>
        <dbReference type="EMBL" id="KAJ5740522.1"/>
    </source>
</evidence>
<dbReference type="InterPro" id="IPR048538">
    <property type="entry name" value="Rrn7_cyclin_C"/>
</dbReference>
<dbReference type="GO" id="GO:0042790">
    <property type="term" value="P:nucleolar large rRNA transcription by RNA polymerase I"/>
    <property type="evidence" value="ECO:0007669"/>
    <property type="project" value="TreeGrafter"/>
</dbReference>
<feature type="region of interest" description="Disordered" evidence="10">
    <location>
        <begin position="61"/>
        <end position="88"/>
    </location>
</feature>
<dbReference type="AlphaFoldDB" id="A0AAD6HX19"/>
<dbReference type="InterPro" id="IPR033599">
    <property type="entry name" value="TAF1B/Rrn7"/>
</dbReference>
<gene>
    <name evidence="13" type="ORF">N7493_000394</name>
</gene>
<keyword evidence="14" id="KW-1185">Reference proteome</keyword>
<dbReference type="InterPro" id="IPR048540">
    <property type="entry name" value="Rrn7_cyclin_N"/>
</dbReference>
<evidence type="ECO:0000259" key="12">
    <source>
        <dbReference type="Pfam" id="PF20645"/>
    </source>
</evidence>
<keyword evidence="3" id="KW-0479">Metal-binding</keyword>
<evidence type="ECO:0000256" key="7">
    <source>
        <dbReference type="ARBA" id="ARBA00023125"/>
    </source>
</evidence>
<keyword evidence="7" id="KW-0238">DNA-binding</keyword>
<feature type="compositionally biased region" description="Acidic residues" evidence="10">
    <location>
        <begin position="61"/>
        <end position="71"/>
    </location>
</feature>
<feature type="region of interest" description="Disordered" evidence="10">
    <location>
        <begin position="472"/>
        <end position="508"/>
    </location>
</feature>
<comment type="subcellular location">
    <subcellularLocation>
        <location evidence="1">Nucleus</location>
        <location evidence="1">Nucleolus</location>
    </subcellularLocation>
</comment>
<evidence type="ECO:0000256" key="9">
    <source>
        <dbReference type="ARBA" id="ARBA00023242"/>
    </source>
</evidence>
<reference evidence="13" key="1">
    <citation type="journal article" date="2023" name="IMA Fungus">
        <title>Comparative genomic study of the Penicillium genus elucidates a diverse pangenome and 15 lateral gene transfer events.</title>
        <authorList>
            <person name="Petersen C."/>
            <person name="Sorensen T."/>
            <person name="Nielsen M.R."/>
            <person name="Sondergaard T.E."/>
            <person name="Sorensen J.L."/>
            <person name="Fitzpatrick D.A."/>
            <person name="Frisvad J.C."/>
            <person name="Nielsen K.L."/>
        </authorList>
    </citation>
    <scope>NUCLEOTIDE SEQUENCE</scope>
    <source>
        <strain evidence="13">IBT 17514</strain>
    </source>
</reference>
<evidence type="ECO:0000259" key="11">
    <source>
        <dbReference type="Pfam" id="PF20644"/>
    </source>
</evidence>
<comment type="similarity">
    <text evidence="2">Belongs to the RRN7/TAF1B family.</text>
</comment>
<comment type="caution">
    <text evidence="13">The sequence shown here is derived from an EMBL/GenBank/DDBJ whole genome shotgun (WGS) entry which is preliminary data.</text>
</comment>
<accession>A0AAD6HX19</accession>
<feature type="domain" description="Rrn7/TAF1B C-terminal cyclin" evidence="12">
    <location>
        <begin position="163"/>
        <end position="333"/>
    </location>
</feature>
<dbReference type="EMBL" id="JAQJAN010000001">
    <property type="protein sequence ID" value="KAJ5740522.1"/>
    <property type="molecule type" value="Genomic_DNA"/>
</dbReference>
<dbReference type="Proteomes" id="UP001215712">
    <property type="component" value="Unassembled WGS sequence"/>
</dbReference>
<organism evidence="13 14">
    <name type="scientific">Penicillium malachiteum</name>
    <dbReference type="NCBI Taxonomy" id="1324776"/>
    <lineage>
        <taxon>Eukaryota</taxon>
        <taxon>Fungi</taxon>
        <taxon>Dikarya</taxon>
        <taxon>Ascomycota</taxon>
        <taxon>Pezizomycotina</taxon>
        <taxon>Eurotiomycetes</taxon>
        <taxon>Eurotiomycetidae</taxon>
        <taxon>Eurotiales</taxon>
        <taxon>Aspergillaceae</taxon>
        <taxon>Penicillium</taxon>
    </lineage>
</organism>
<dbReference type="PANTHER" id="PTHR31576:SF2">
    <property type="entry name" value="TATA BOX-BINDING PROTEIN-ASSOCIATED FACTOR RNA POLYMERASE I SUBUNIT B"/>
    <property type="match status" value="1"/>
</dbReference>
<evidence type="ECO:0000256" key="4">
    <source>
        <dbReference type="ARBA" id="ARBA00022771"/>
    </source>
</evidence>
<feature type="compositionally biased region" description="Basic and acidic residues" evidence="10">
    <location>
        <begin position="495"/>
        <end position="508"/>
    </location>
</feature>
<keyword evidence="8" id="KW-0804">Transcription</keyword>
<keyword evidence="5" id="KW-0862">Zinc</keyword>
<evidence type="ECO:0000256" key="5">
    <source>
        <dbReference type="ARBA" id="ARBA00022833"/>
    </source>
</evidence>
<name>A0AAD6HX19_9EURO</name>
<evidence type="ECO:0000313" key="14">
    <source>
        <dbReference type="Proteomes" id="UP001215712"/>
    </source>
</evidence>
<sequence length="508" mass="58425">NIAAARGRQANTLLLQGYQLILWQQCHALVHEHGFPEQLEGVVRDLWALRLRGFSLKIEQSADDGNDESEPELFSSQASATGDSDEMGMKSKSRYLQWPRLIEAVCICYLASVLMRLPICVYDLHRLIVRQELPYIRALRNVPPEIKHKLPPEFIAILDVKKIPKLETLHRTCRDLAIFYQRKFGIVLPAMNSPIILYRHIKRLAVPIDVYEIIKTLQSYLGFTFKYPDQLAENRRKHSLHLPEVQMVVLIVMATKLLFPFDGIERHPATTMEPATQSMNWQAWIQAQQQFDAEKVTGVEMGKEKIIQMTDSDALGMDPSQLDEYMDWYEKSWLGTQAVTNQITDLFPVSQPAPPPVSQPLPDSEDAPEIIGEMNNEEEALNIMLQRVMESIVAVPSVPREEGKRPHRPGVWYHRYRWVATIPENARLFYEISAQLASVDLETLVRAVTVAEWRIAHWQDEQRRADYAEFGLDSNEEDDDMYGEVGGDTEDVDELQEHMSELDVEKHL</sequence>
<feature type="non-terminal residue" evidence="13">
    <location>
        <position position="508"/>
    </location>
</feature>
<evidence type="ECO:0000256" key="3">
    <source>
        <dbReference type="ARBA" id="ARBA00022723"/>
    </source>
</evidence>
<protein>
    <submittedName>
        <fullName evidence="13">Uncharacterized protein</fullName>
    </submittedName>
</protein>
<evidence type="ECO:0000256" key="10">
    <source>
        <dbReference type="SAM" id="MobiDB-lite"/>
    </source>
</evidence>
<dbReference type="PANTHER" id="PTHR31576">
    <property type="entry name" value="TATA BOX-BINDING PROTEIN-ASSOCIATED FACTOR RNA POLYMERASE I SUBUNIT B"/>
    <property type="match status" value="1"/>
</dbReference>
<evidence type="ECO:0000256" key="2">
    <source>
        <dbReference type="ARBA" id="ARBA00006899"/>
    </source>
</evidence>
<feature type="compositionally biased region" description="Acidic residues" evidence="10">
    <location>
        <begin position="474"/>
        <end position="494"/>
    </location>
</feature>
<reference evidence="13" key="2">
    <citation type="submission" date="2023-01" db="EMBL/GenBank/DDBJ databases">
        <authorList>
            <person name="Petersen C."/>
        </authorList>
    </citation>
    <scope>NUCLEOTIDE SEQUENCE</scope>
    <source>
        <strain evidence="13">IBT 17514</strain>
    </source>
</reference>
<evidence type="ECO:0000256" key="1">
    <source>
        <dbReference type="ARBA" id="ARBA00004604"/>
    </source>
</evidence>
<feature type="domain" description="Rrn7/TAF1B N-terminal cyclin" evidence="11">
    <location>
        <begin position="18"/>
        <end position="143"/>
    </location>
</feature>
<keyword evidence="4" id="KW-0863">Zinc-finger</keyword>
<dbReference type="Pfam" id="PF20644">
    <property type="entry name" value="Rrn7_cyclin_N"/>
    <property type="match status" value="1"/>
</dbReference>
<dbReference type="GO" id="GO:0008270">
    <property type="term" value="F:zinc ion binding"/>
    <property type="evidence" value="ECO:0007669"/>
    <property type="project" value="UniProtKB-KW"/>
</dbReference>
<keyword evidence="6" id="KW-0805">Transcription regulation</keyword>
<dbReference type="GO" id="GO:0070860">
    <property type="term" value="C:RNA polymerase I core factor complex"/>
    <property type="evidence" value="ECO:0007669"/>
    <property type="project" value="InterPro"/>
</dbReference>
<proteinExistence type="inferred from homology"/>
<dbReference type="GO" id="GO:0001164">
    <property type="term" value="F:RNA polymerase I core promoter sequence-specific DNA binding"/>
    <property type="evidence" value="ECO:0007669"/>
    <property type="project" value="InterPro"/>
</dbReference>